<evidence type="ECO:0000256" key="1">
    <source>
        <dbReference type="ARBA" id="ARBA00001974"/>
    </source>
</evidence>
<evidence type="ECO:0000313" key="9">
    <source>
        <dbReference type="Proteomes" id="UP001597186"/>
    </source>
</evidence>
<comment type="caution">
    <text evidence="8">The sequence shown here is derived from an EMBL/GenBank/DDBJ whole genome shotgun (WGS) entry which is preliminary data.</text>
</comment>
<evidence type="ECO:0000259" key="7">
    <source>
        <dbReference type="Pfam" id="PF05199"/>
    </source>
</evidence>
<sequence>MTKDALEPWLAQAEELLNLGPGPYDATLWDRIGHTPPEPPLSETAFRTVFWKFARSRRSVTDIMRFGADFAADPPDGVRVLTNATVTRILTDTEGRSVTGLEARSLAGGRVEVAAPICILAASTIENARLLLLSRDADPRGLGNTHDTVGRYLTDHPTTTIARFDKEAAADLAARFGLYGYREGGRTHVYMHGLALDPAWQRAEHALNGALFVNEERADDDPFTAAKRILKRQSPSVLKDAMSVARSPVRIVRGATARAIERNYIPRPISRVIVDVALRLFPNTVARDFQNGRLPVKLSGLRIEATTEQPPLPENRVTLSDKRDAFGLERPFVFWTAGEAARANLLRIGQQFAAATTGLGLPRPQLSDWVVDAAPDRAVTIDLGHMMGTTRMSQRPDEGVVDTDCKVHGVEGLYAAGGSVLPTASHVNPTLMMIALALRLADHLAARQPRG</sequence>
<comment type="similarity">
    <text evidence="2">Belongs to the GMC oxidoreductase family.</text>
</comment>
<dbReference type="EMBL" id="JBHUDD010000149">
    <property type="protein sequence ID" value="MFD1510935.1"/>
    <property type="molecule type" value="Genomic_DNA"/>
</dbReference>
<evidence type="ECO:0000256" key="3">
    <source>
        <dbReference type="ARBA" id="ARBA00022630"/>
    </source>
</evidence>
<evidence type="ECO:0000256" key="2">
    <source>
        <dbReference type="ARBA" id="ARBA00010790"/>
    </source>
</evidence>
<feature type="domain" description="Glucose-methanol-choline oxidoreductase C-terminal" evidence="7">
    <location>
        <begin position="311"/>
        <end position="437"/>
    </location>
</feature>
<dbReference type="Pfam" id="PF05199">
    <property type="entry name" value="GMC_oxred_C"/>
    <property type="match status" value="1"/>
</dbReference>
<evidence type="ECO:0000256" key="4">
    <source>
        <dbReference type="ARBA" id="ARBA00022827"/>
    </source>
</evidence>
<dbReference type="Gene3D" id="3.50.50.60">
    <property type="entry name" value="FAD/NAD(P)-binding domain"/>
    <property type="match status" value="2"/>
</dbReference>
<dbReference type="Pfam" id="PF00732">
    <property type="entry name" value="GMC_oxred_N"/>
    <property type="match status" value="1"/>
</dbReference>
<evidence type="ECO:0000259" key="6">
    <source>
        <dbReference type="Pfam" id="PF00732"/>
    </source>
</evidence>
<protein>
    <submittedName>
        <fullName evidence="8">GMC oxidoreductase</fullName>
    </submittedName>
</protein>
<dbReference type="Proteomes" id="UP001597186">
    <property type="component" value="Unassembled WGS sequence"/>
</dbReference>
<dbReference type="InterPro" id="IPR036188">
    <property type="entry name" value="FAD/NAD-bd_sf"/>
</dbReference>
<feature type="domain" description="Glucose-methanol-choline oxidoreductase N-terminal" evidence="6">
    <location>
        <begin position="77"/>
        <end position="157"/>
    </location>
</feature>
<keyword evidence="3" id="KW-0285">Flavoprotein</keyword>
<keyword evidence="5" id="KW-0560">Oxidoreductase</keyword>
<dbReference type="InterPro" id="IPR007867">
    <property type="entry name" value="GMC_OxRtase_C"/>
</dbReference>
<accession>A0ABW4EIC2</accession>
<evidence type="ECO:0000313" key="8">
    <source>
        <dbReference type="EMBL" id="MFD1510935.1"/>
    </source>
</evidence>
<dbReference type="SUPFAM" id="SSF51905">
    <property type="entry name" value="FAD/NAD(P)-binding domain"/>
    <property type="match status" value="1"/>
</dbReference>
<evidence type="ECO:0000256" key="5">
    <source>
        <dbReference type="ARBA" id="ARBA00023002"/>
    </source>
</evidence>
<dbReference type="InterPro" id="IPR000172">
    <property type="entry name" value="GMC_OxRdtase_N"/>
</dbReference>
<keyword evidence="9" id="KW-1185">Reference proteome</keyword>
<dbReference type="PANTHER" id="PTHR42784">
    <property type="entry name" value="PYRANOSE 2-OXIDASE"/>
    <property type="match status" value="1"/>
</dbReference>
<comment type="cofactor">
    <cofactor evidence="1">
        <name>FAD</name>
        <dbReference type="ChEBI" id="CHEBI:57692"/>
    </cofactor>
</comment>
<keyword evidence="4" id="KW-0274">FAD</keyword>
<proteinExistence type="inferred from homology"/>
<dbReference type="PANTHER" id="PTHR42784:SF1">
    <property type="entry name" value="PYRANOSE 2-OXIDASE"/>
    <property type="match status" value="1"/>
</dbReference>
<dbReference type="InterPro" id="IPR051473">
    <property type="entry name" value="P2Ox-like"/>
</dbReference>
<reference evidence="9" key="1">
    <citation type="journal article" date="2019" name="Int. J. Syst. Evol. Microbiol.">
        <title>The Global Catalogue of Microorganisms (GCM) 10K type strain sequencing project: providing services to taxonomists for standard genome sequencing and annotation.</title>
        <authorList>
            <consortium name="The Broad Institute Genomics Platform"/>
            <consortium name="The Broad Institute Genome Sequencing Center for Infectious Disease"/>
            <person name="Wu L."/>
            <person name="Ma J."/>
        </authorList>
    </citation>
    <scope>NUCLEOTIDE SEQUENCE [LARGE SCALE GENOMIC DNA]</scope>
    <source>
        <strain evidence="9">CGMCC 1.12477</strain>
    </source>
</reference>
<name>A0ABW4EIC2_9RHOB</name>
<gene>
    <name evidence="8" type="ORF">ACFTOW_16240</name>
</gene>
<organism evidence="8 9">
    <name type="scientific">Lacimonas salitolerans</name>
    <dbReference type="NCBI Taxonomy" id="1323750"/>
    <lineage>
        <taxon>Bacteria</taxon>
        <taxon>Pseudomonadati</taxon>
        <taxon>Pseudomonadota</taxon>
        <taxon>Alphaproteobacteria</taxon>
        <taxon>Rhodobacterales</taxon>
        <taxon>Paracoccaceae</taxon>
        <taxon>Lacimonas</taxon>
    </lineage>
</organism>